<dbReference type="Proteomes" id="UP000218267">
    <property type="component" value="Chromosome"/>
</dbReference>
<feature type="domain" description="FIST C-domain" evidence="2">
    <location>
        <begin position="218"/>
        <end position="357"/>
    </location>
</feature>
<organism evidence="3 4">
    <name type="scientific">Labilibaculum antarcticum</name>
    <dbReference type="NCBI Taxonomy" id="1717717"/>
    <lineage>
        <taxon>Bacteria</taxon>
        <taxon>Pseudomonadati</taxon>
        <taxon>Bacteroidota</taxon>
        <taxon>Bacteroidia</taxon>
        <taxon>Marinilabiliales</taxon>
        <taxon>Marinifilaceae</taxon>
        <taxon>Labilibaculum</taxon>
    </lineage>
</organism>
<reference evidence="3 4" key="1">
    <citation type="journal article" date="2018" name="Mar. Genomics">
        <title>Complete genome sequence of Marinifilaceae bacterium strain SPP2, isolated from the Antarctic marine sediment.</title>
        <authorList>
            <person name="Watanabe M."/>
            <person name="Kojima H."/>
            <person name="Fukui M."/>
        </authorList>
    </citation>
    <scope>NUCLEOTIDE SEQUENCE [LARGE SCALE GENOMIC DNA]</scope>
    <source>
        <strain evidence="3 4">SPP2</strain>
    </source>
</reference>
<dbReference type="RefSeq" id="WP_096431221.1">
    <property type="nucleotide sequence ID" value="NZ_AP018042.1"/>
</dbReference>
<dbReference type="KEGG" id="mbas:ALGA_3339"/>
<evidence type="ECO:0000259" key="1">
    <source>
        <dbReference type="SMART" id="SM00897"/>
    </source>
</evidence>
<feature type="domain" description="FIST" evidence="1">
    <location>
        <begin position="23"/>
        <end position="217"/>
    </location>
</feature>
<accession>A0A1Y1CML8</accession>
<dbReference type="Pfam" id="PF10442">
    <property type="entry name" value="FIST_C"/>
    <property type="match status" value="1"/>
</dbReference>
<dbReference type="Pfam" id="PF08495">
    <property type="entry name" value="FIST"/>
    <property type="match status" value="1"/>
</dbReference>
<name>A0A1Y1CML8_9BACT</name>
<protein>
    <recommendedName>
        <fullName evidence="5">Histidine kinase</fullName>
    </recommendedName>
</protein>
<dbReference type="SMART" id="SM01204">
    <property type="entry name" value="FIST_C"/>
    <property type="match status" value="1"/>
</dbReference>
<reference evidence="4" key="2">
    <citation type="journal article" date="2020" name="Antonie Van Leeuwenhoek">
        <title>Labilibaculum antarcticum sp. nov., a novel facultative anaerobic, psychrotorelant bacterium isolated from marine sediment of Antarctica.</title>
        <authorList>
            <person name="Watanabe M."/>
            <person name="Kojima H."/>
            <person name="Fukui M."/>
        </authorList>
    </citation>
    <scope>NUCLEOTIDE SEQUENCE [LARGE SCALE GENOMIC DNA]</scope>
    <source>
        <strain evidence="4">SPP2</strain>
    </source>
</reference>
<proteinExistence type="predicted"/>
<evidence type="ECO:0000313" key="3">
    <source>
        <dbReference type="EMBL" id="BAX81637.1"/>
    </source>
</evidence>
<evidence type="ECO:0000313" key="4">
    <source>
        <dbReference type="Proteomes" id="UP000218267"/>
    </source>
</evidence>
<keyword evidence="4" id="KW-1185">Reference proteome</keyword>
<dbReference type="EMBL" id="AP018042">
    <property type="protein sequence ID" value="BAX81637.1"/>
    <property type="molecule type" value="Genomic_DNA"/>
</dbReference>
<dbReference type="InterPro" id="IPR019494">
    <property type="entry name" value="FIST_C"/>
</dbReference>
<dbReference type="PANTHER" id="PTHR40252">
    <property type="entry name" value="BLR0328 PROTEIN"/>
    <property type="match status" value="1"/>
</dbReference>
<dbReference type="OrthoDB" id="9770435at2"/>
<gene>
    <name evidence="3" type="ORF">ALGA_3339</name>
</gene>
<evidence type="ECO:0008006" key="5">
    <source>
        <dbReference type="Google" id="ProtNLM"/>
    </source>
</evidence>
<evidence type="ECO:0000259" key="2">
    <source>
        <dbReference type="SMART" id="SM01204"/>
    </source>
</evidence>
<dbReference type="PANTHER" id="PTHR40252:SF2">
    <property type="entry name" value="BLR0328 PROTEIN"/>
    <property type="match status" value="1"/>
</dbReference>
<dbReference type="InterPro" id="IPR013702">
    <property type="entry name" value="FIST_domain_N"/>
</dbReference>
<dbReference type="AlphaFoldDB" id="A0A1Y1CML8"/>
<dbReference type="SMART" id="SM00897">
    <property type="entry name" value="FIST"/>
    <property type="match status" value="1"/>
</dbReference>
<sequence>MEIQKVIIRSKGEFSKINKITLKPDLLFVFGEGELLVEKEFNSVIKNSFPDSLVFGCSSSGEISGLEVFENSISITAIKFSSTKLKLESVDLTKYKNSIECGEGLCEKFPVKDLKHLMVLSDGININGSHLIEGIQKILPKEVAITGGLAGDGVRFSKTLVFNKDGEAKSNCVCGLGFYGDSLTVGYGTNGGWENFGIERMVTKSKDNVLYELDNQPALILYKQFLGERAKDLPVSGMSFPLSCRVGDSQNAFVRTVHGINEEDQSLLFGGNIPEGAIVKLMKANVDRLILGAQLSAKASTDMINKGESELAILISCVGRKLVLKQLVEEEIEAVGDIIGDQASITGFYSYGEISPFEEDGACFLHNQTMTITTFSEK</sequence>